<dbReference type="RefSeq" id="WP_131592332.1">
    <property type="nucleotide sequence ID" value="NZ_SJSL01000001.1"/>
</dbReference>
<dbReference type="CDD" id="cd06850">
    <property type="entry name" value="biotinyl_domain"/>
    <property type="match status" value="1"/>
</dbReference>
<dbReference type="OrthoDB" id="9811735at2"/>
<dbReference type="GO" id="GO:0009317">
    <property type="term" value="C:acetyl-CoA carboxylase complex"/>
    <property type="evidence" value="ECO:0007669"/>
    <property type="project" value="InterPro"/>
</dbReference>
<dbReference type="NCBIfam" id="TIGR00531">
    <property type="entry name" value="BCCP"/>
    <property type="match status" value="1"/>
</dbReference>
<keyword evidence="4" id="KW-0443">Lipid metabolism</keyword>
<comment type="function">
    <text evidence="1 4">This protein is a component of the acetyl coenzyme A carboxylase complex; first, biotin carboxylase catalyzes the carboxylation of the carrier protein and then the transcarboxylase transfers the carboxyl group to form malonyl-CoA.</text>
</comment>
<comment type="pathway">
    <text evidence="4">Lipid metabolism; fatty acid biosynthesis.</text>
</comment>
<dbReference type="GO" id="GO:0003989">
    <property type="term" value="F:acetyl-CoA carboxylase activity"/>
    <property type="evidence" value="ECO:0007669"/>
    <property type="project" value="InterPro"/>
</dbReference>
<evidence type="ECO:0000256" key="2">
    <source>
        <dbReference type="ARBA" id="ARBA00017562"/>
    </source>
</evidence>
<evidence type="ECO:0000256" key="3">
    <source>
        <dbReference type="ARBA" id="ARBA00023267"/>
    </source>
</evidence>
<dbReference type="PROSITE" id="PS50968">
    <property type="entry name" value="BIOTINYL_LIPOYL"/>
    <property type="match status" value="1"/>
</dbReference>
<dbReference type="SUPFAM" id="SSF51230">
    <property type="entry name" value="Single hybrid motif"/>
    <property type="match status" value="1"/>
</dbReference>
<dbReference type="InterPro" id="IPR001249">
    <property type="entry name" value="AcCoA_biotinCC"/>
</dbReference>
<keyword evidence="3 4" id="KW-0092">Biotin</keyword>
<dbReference type="UniPathway" id="UPA00094"/>
<sequence length="159" mass="17126">MDIKQIQELIKFVSRSGVNEVAIEQKDFKITIKTNQTQTVVNATVPAPVAISAIPAAAAPLPVSATETKAADAAVEDTSKYITIKSPMIGTFYRSASPDKPSFVNVGDEVSVGKVICIIEAMKLFNEIESEVSGRIVKVLVDNSSPVEYDQPLYLVEPV</sequence>
<proteinExistence type="predicted"/>
<evidence type="ECO:0000259" key="5">
    <source>
        <dbReference type="PROSITE" id="PS50968"/>
    </source>
</evidence>
<keyword evidence="7" id="KW-1185">Reference proteome</keyword>
<protein>
    <recommendedName>
        <fullName evidence="2 4">Biotin carboxyl carrier protein of acetyl-CoA carboxylase</fullName>
    </recommendedName>
</protein>
<keyword evidence="4" id="KW-0444">Lipid biosynthesis</keyword>
<organism evidence="6 7">
    <name type="scientific">Pedobacter psychroterrae</name>
    <dbReference type="NCBI Taxonomy" id="2530453"/>
    <lineage>
        <taxon>Bacteria</taxon>
        <taxon>Pseudomonadati</taxon>
        <taxon>Bacteroidota</taxon>
        <taxon>Sphingobacteriia</taxon>
        <taxon>Sphingobacteriales</taxon>
        <taxon>Sphingobacteriaceae</taxon>
        <taxon>Pedobacter</taxon>
    </lineage>
</organism>
<keyword evidence="4" id="KW-0275">Fatty acid biosynthesis</keyword>
<feature type="domain" description="Lipoyl-binding" evidence="5">
    <location>
        <begin position="81"/>
        <end position="157"/>
    </location>
</feature>
<dbReference type="Gene3D" id="2.40.50.100">
    <property type="match status" value="1"/>
</dbReference>
<evidence type="ECO:0000313" key="6">
    <source>
        <dbReference type="EMBL" id="TCD02617.1"/>
    </source>
</evidence>
<dbReference type="Proteomes" id="UP000293347">
    <property type="component" value="Unassembled WGS sequence"/>
</dbReference>
<dbReference type="EMBL" id="SJSL01000001">
    <property type="protein sequence ID" value="TCD02617.1"/>
    <property type="molecule type" value="Genomic_DNA"/>
</dbReference>
<dbReference type="InterPro" id="IPR011053">
    <property type="entry name" value="Single_hybrid_motif"/>
</dbReference>
<dbReference type="InterPro" id="IPR000089">
    <property type="entry name" value="Biotin_lipoyl"/>
</dbReference>
<dbReference type="GO" id="GO:0006633">
    <property type="term" value="P:fatty acid biosynthetic process"/>
    <property type="evidence" value="ECO:0007669"/>
    <property type="project" value="UniProtKB-UniPathway"/>
</dbReference>
<reference evidence="6 7" key="1">
    <citation type="submission" date="2019-02" db="EMBL/GenBank/DDBJ databases">
        <title>Pedobacter sp. RP-1-14 sp. nov., isolated from Arctic soil.</title>
        <authorList>
            <person name="Dahal R.H."/>
        </authorList>
    </citation>
    <scope>NUCLEOTIDE SEQUENCE [LARGE SCALE GENOMIC DNA]</scope>
    <source>
        <strain evidence="6 7">RP-1-14</strain>
    </source>
</reference>
<gene>
    <name evidence="6" type="primary">accB</name>
    <name evidence="6" type="ORF">EZ437_01115</name>
</gene>
<keyword evidence="4" id="KW-0276">Fatty acid metabolism</keyword>
<dbReference type="InterPro" id="IPR050709">
    <property type="entry name" value="Biotin_Carboxyl_Carrier/Decarb"/>
</dbReference>
<name>A0A4V2MLM4_9SPHI</name>
<dbReference type="NCBIfam" id="NF005457">
    <property type="entry name" value="PRK07051.1"/>
    <property type="match status" value="1"/>
</dbReference>
<evidence type="ECO:0000256" key="1">
    <source>
        <dbReference type="ARBA" id="ARBA00003761"/>
    </source>
</evidence>
<dbReference type="PRINTS" id="PR01071">
    <property type="entry name" value="ACOABIOTINCC"/>
</dbReference>
<dbReference type="PANTHER" id="PTHR45266:SF3">
    <property type="entry name" value="OXALOACETATE DECARBOXYLASE ALPHA CHAIN"/>
    <property type="match status" value="1"/>
</dbReference>
<evidence type="ECO:0000313" key="7">
    <source>
        <dbReference type="Proteomes" id="UP000293347"/>
    </source>
</evidence>
<comment type="caution">
    <text evidence="6">The sequence shown here is derived from an EMBL/GenBank/DDBJ whole genome shotgun (WGS) entry which is preliminary data.</text>
</comment>
<dbReference type="Pfam" id="PF00364">
    <property type="entry name" value="Biotin_lipoyl"/>
    <property type="match status" value="1"/>
</dbReference>
<dbReference type="AlphaFoldDB" id="A0A4V2MLM4"/>
<dbReference type="PANTHER" id="PTHR45266">
    <property type="entry name" value="OXALOACETATE DECARBOXYLASE ALPHA CHAIN"/>
    <property type="match status" value="1"/>
</dbReference>
<accession>A0A4V2MLM4</accession>
<evidence type="ECO:0000256" key="4">
    <source>
        <dbReference type="RuleBase" id="RU364072"/>
    </source>
</evidence>